<keyword evidence="3" id="KW-1133">Transmembrane helix</keyword>
<keyword evidence="2" id="KW-0067">ATP-binding</keyword>
<dbReference type="SUPFAM" id="SSF56112">
    <property type="entry name" value="Protein kinase-like (PK-like)"/>
    <property type="match status" value="1"/>
</dbReference>
<gene>
    <name evidence="4" type="ORF">QVD17_03435</name>
</gene>
<dbReference type="EMBL" id="JAUHHV010000001">
    <property type="protein sequence ID" value="KAK1437641.1"/>
    <property type="molecule type" value="Genomic_DNA"/>
</dbReference>
<dbReference type="Proteomes" id="UP001229421">
    <property type="component" value="Unassembled WGS sequence"/>
</dbReference>
<accession>A0AAD8P9Z3</accession>
<dbReference type="PANTHER" id="PTHR46008:SF25">
    <property type="entry name" value="PROTEIN KINASE DOMAIN-CONTAINING PROTEIN"/>
    <property type="match status" value="1"/>
</dbReference>
<keyword evidence="3" id="KW-0812">Transmembrane</keyword>
<keyword evidence="3" id="KW-0472">Membrane</keyword>
<dbReference type="GO" id="GO:0016301">
    <property type="term" value="F:kinase activity"/>
    <property type="evidence" value="ECO:0007669"/>
    <property type="project" value="TreeGrafter"/>
</dbReference>
<dbReference type="Gene3D" id="3.30.200.20">
    <property type="entry name" value="Phosphorylase Kinase, domain 1"/>
    <property type="match status" value="1"/>
</dbReference>
<dbReference type="PANTHER" id="PTHR46008">
    <property type="entry name" value="LEAF RUST 10 DISEASE-RESISTANCE LOCUS RECEPTOR-LIKE PROTEIN KINASE-LIKE 1.4"/>
    <property type="match status" value="1"/>
</dbReference>
<protein>
    <submittedName>
        <fullName evidence="4">Uncharacterized protein</fullName>
    </submittedName>
</protein>
<proteinExistence type="predicted"/>
<feature type="transmembrane region" description="Helical" evidence="3">
    <location>
        <begin position="20"/>
        <end position="42"/>
    </location>
</feature>
<evidence type="ECO:0000256" key="3">
    <source>
        <dbReference type="SAM" id="Phobius"/>
    </source>
</evidence>
<evidence type="ECO:0000256" key="1">
    <source>
        <dbReference type="ARBA" id="ARBA00022741"/>
    </source>
</evidence>
<dbReference type="InterPro" id="IPR011009">
    <property type="entry name" value="Kinase-like_dom_sf"/>
</dbReference>
<evidence type="ECO:0000313" key="5">
    <source>
        <dbReference type="Proteomes" id="UP001229421"/>
    </source>
</evidence>
<keyword evidence="5" id="KW-1185">Reference proteome</keyword>
<evidence type="ECO:0000313" key="4">
    <source>
        <dbReference type="EMBL" id="KAK1437641.1"/>
    </source>
</evidence>
<organism evidence="4 5">
    <name type="scientific">Tagetes erecta</name>
    <name type="common">African marigold</name>
    <dbReference type="NCBI Taxonomy" id="13708"/>
    <lineage>
        <taxon>Eukaryota</taxon>
        <taxon>Viridiplantae</taxon>
        <taxon>Streptophyta</taxon>
        <taxon>Embryophyta</taxon>
        <taxon>Tracheophyta</taxon>
        <taxon>Spermatophyta</taxon>
        <taxon>Magnoliopsida</taxon>
        <taxon>eudicotyledons</taxon>
        <taxon>Gunneridae</taxon>
        <taxon>Pentapetalae</taxon>
        <taxon>asterids</taxon>
        <taxon>campanulids</taxon>
        <taxon>Asterales</taxon>
        <taxon>Asteraceae</taxon>
        <taxon>Asteroideae</taxon>
        <taxon>Heliantheae alliance</taxon>
        <taxon>Tageteae</taxon>
        <taxon>Tagetes</taxon>
    </lineage>
</organism>
<sequence>MHWPNTTQAGKPSRKQDKNLKLILVLTGSVFILVLSFAIFIISRRYRINLFKPNDKSPYSEDGSLFFGVSVFSYTELEDATKNFDPSNELGDGGFGEVYYGKLQGCGEETL</sequence>
<name>A0AAD8P9Z3_TARER</name>
<dbReference type="GO" id="GO:0005524">
    <property type="term" value="F:ATP binding"/>
    <property type="evidence" value="ECO:0007669"/>
    <property type="project" value="UniProtKB-KW"/>
</dbReference>
<dbReference type="AlphaFoldDB" id="A0AAD8P9Z3"/>
<comment type="caution">
    <text evidence="4">The sequence shown here is derived from an EMBL/GenBank/DDBJ whole genome shotgun (WGS) entry which is preliminary data.</text>
</comment>
<keyword evidence="1" id="KW-0547">Nucleotide-binding</keyword>
<evidence type="ECO:0000256" key="2">
    <source>
        <dbReference type="ARBA" id="ARBA00022840"/>
    </source>
</evidence>
<reference evidence="4" key="1">
    <citation type="journal article" date="2023" name="bioRxiv">
        <title>Improved chromosome-level genome assembly for marigold (Tagetes erecta).</title>
        <authorList>
            <person name="Jiang F."/>
            <person name="Yuan L."/>
            <person name="Wang S."/>
            <person name="Wang H."/>
            <person name="Xu D."/>
            <person name="Wang A."/>
            <person name="Fan W."/>
        </authorList>
    </citation>
    <scope>NUCLEOTIDE SEQUENCE</scope>
    <source>
        <strain evidence="4">WSJ</strain>
        <tissue evidence="4">Leaf</tissue>
    </source>
</reference>